<dbReference type="InterPro" id="IPR026259">
    <property type="entry name" value="MauG/Cytc_peroxidase"/>
</dbReference>
<dbReference type="InterPro" id="IPR036909">
    <property type="entry name" value="Cyt_c-like_dom_sf"/>
</dbReference>
<proteinExistence type="predicted"/>
<keyword evidence="5" id="KW-0479">Metal-binding</keyword>
<dbReference type="Pfam" id="PF03150">
    <property type="entry name" value="CCP_MauG"/>
    <property type="match status" value="1"/>
</dbReference>
<dbReference type="PIRSF" id="PIRSF000294">
    <property type="entry name" value="Cytochrome-c_peroxidase"/>
    <property type="match status" value="1"/>
</dbReference>
<evidence type="ECO:0000256" key="5">
    <source>
        <dbReference type="ARBA" id="ARBA00022723"/>
    </source>
</evidence>
<dbReference type="GO" id="GO:0042597">
    <property type="term" value="C:periplasmic space"/>
    <property type="evidence" value="ECO:0007669"/>
    <property type="project" value="UniProtKB-SubCell"/>
</dbReference>
<evidence type="ECO:0000256" key="9">
    <source>
        <dbReference type="ARBA" id="ARBA00023002"/>
    </source>
</evidence>
<dbReference type="EC" id="1.11.1.5" evidence="12"/>
<evidence type="ECO:0000256" key="2">
    <source>
        <dbReference type="ARBA" id="ARBA00022448"/>
    </source>
</evidence>
<sequence>MPEKTMSEKNRSPGNRLLNRSRIPAILAIIFATCATSVAWAASPYTFPKVAVPADNPMTPAKIALGKQIYFDPRISLSGTISCDTCHNVAGNGTDNLPLSFGVFGRVDVPRNTPTVFNAAFNTVQFWDGRAKSLEEQAKGPIQNPVEMGMPNGDAVVERLKQIPGYQKEFAQVFGGKDPITFDNVAAAIATFERTLVTPDSPYDQYMKGDKKALNASARAGMKLAGSLGCEACHAGPMFDNPGTAMGTGAYQKFPAQPGYAACAKYVQQYHLTGDDGRFNVTHHPADKQLFKVPTWRNVALTAPYFNYGTVGNLPDAVRIMAACQLSTTLTDKDVNEIVAFLNSLTGKFPKETLPRLPETPNTTLLMGVPDLAQAAEKK</sequence>
<dbReference type="Gene3D" id="1.10.760.10">
    <property type="entry name" value="Cytochrome c-like domain"/>
    <property type="match status" value="2"/>
</dbReference>
<dbReference type="GO" id="GO:0020037">
    <property type="term" value="F:heme binding"/>
    <property type="evidence" value="ECO:0007669"/>
    <property type="project" value="InterPro"/>
</dbReference>
<evidence type="ECO:0000259" key="11">
    <source>
        <dbReference type="PROSITE" id="PS51007"/>
    </source>
</evidence>
<keyword evidence="9 12" id="KW-0560">Oxidoreductase</keyword>
<dbReference type="PANTHER" id="PTHR30600:SF7">
    <property type="entry name" value="CYTOCHROME C PEROXIDASE-RELATED"/>
    <property type="match status" value="1"/>
</dbReference>
<comment type="subcellular location">
    <subcellularLocation>
        <location evidence="1">Periplasm</location>
    </subcellularLocation>
</comment>
<comment type="caution">
    <text evidence="12">The sequence shown here is derived from an EMBL/GenBank/DDBJ whole genome shotgun (WGS) entry which is preliminary data.</text>
</comment>
<keyword evidence="8" id="KW-0249">Electron transport</keyword>
<gene>
    <name evidence="12" type="primary">ccpA</name>
    <name evidence="12" type="ORF">CARN7_1823</name>
</gene>
<keyword evidence="2" id="KW-0813">Transport</keyword>
<evidence type="ECO:0000256" key="8">
    <source>
        <dbReference type="ARBA" id="ARBA00022982"/>
    </source>
</evidence>
<dbReference type="GO" id="GO:0009055">
    <property type="term" value="F:electron transfer activity"/>
    <property type="evidence" value="ECO:0007669"/>
    <property type="project" value="InterPro"/>
</dbReference>
<dbReference type="EMBL" id="CABR01000117">
    <property type="protein sequence ID" value="CBI11016.1"/>
    <property type="molecule type" value="Genomic_DNA"/>
</dbReference>
<evidence type="ECO:0000256" key="4">
    <source>
        <dbReference type="ARBA" id="ARBA00022617"/>
    </source>
</evidence>
<keyword evidence="3 12" id="KW-0575">Peroxidase</keyword>
<evidence type="ECO:0000256" key="6">
    <source>
        <dbReference type="ARBA" id="ARBA00022729"/>
    </source>
</evidence>
<dbReference type="GO" id="GO:0046872">
    <property type="term" value="F:metal ion binding"/>
    <property type="evidence" value="ECO:0007669"/>
    <property type="project" value="UniProtKB-KW"/>
</dbReference>
<name>E6QUU3_9ZZZZ</name>
<protein>
    <submittedName>
        <fullName evidence="12">Cytochrome c551 peroxidase (Cytochrome c peroxidase) (CCP)</fullName>
        <ecNumber evidence="12">1.11.1.5</ecNumber>
    </submittedName>
</protein>
<evidence type="ECO:0000256" key="3">
    <source>
        <dbReference type="ARBA" id="ARBA00022559"/>
    </source>
</evidence>
<reference evidence="12" key="1">
    <citation type="submission" date="2009-10" db="EMBL/GenBank/DDBJ databases">
        <title>Diversity of trophic interactions inside an arsenic-rich microbial ecosystem.</title>
        <authorList>
            <person name="Bertin P.N."/>
            <person name="Heinrich-Salmeron A."/>
            <person name="Pelletier E."/>
            <person name="Goulhen-Chollet F."/>
            <person name="Arsene-Ploetze F."/>
            <person name="Gallien S."/>
            <person name="Calteau A."/>
            <person name="Vallenet D."/>
            <person name="Casiot C."/>
            <person name="Chane-Woon-Ming B."/>
            <person name="Giloteaux L."/>
            <person name="Barakat M."/>
            <person name="Bonnefoy V."/>
            <person name="Bruneel O."/>
            <person name="Chandler M."/>
            <person name="Cleiss J."/>
            <person name="Duran R."/>
            <person name="Elbaz-Poulichet F."/>
            <person name="Fonknechten N."/>
            <person name="Lauga B."/>
            <person name="Mornico D."/>
            <person name="Ortet P."/>
            <person name="Schaeffer C."/>
            <person name="Siguier P."/>
            <person name="Alexander Thil Smith A."/>
            <person name="Van Dorsselaer A."/>
            <person name="Weissenbach J."/>
            <person name="Medigue C."/>
            <person name="Le Paslier D."/>
        </authorList>
    </citation>
    <scope>NUCLEOTIDE SEQUENCE</scope>
</reference>
<accession>E6QUU3</accession>
<dbReference type="GO" id="GO:0004130">
    <property type="term" value="F:cytochrome-c peroxidase activity"/>
    <property type="evidence" value="ECO:0007669"/>
    <property type="project" value="UniProtKB-EC"/>
</dbReference>
<dbReference type="InterPro" id="IPR009056">
    <property type="entry name" value="Cyt_c-like_dom"/>
</dbReference>
<feature type="domain" description="Cytochrome c" evidence="11">
    <location>
        <begin position="61"/>
        <end position="346"/>
    </location>
</feature>
<dbReference type="PANTHER" id="PTHR30600">
    <property type="entry name" value="CYTOCHROME C PEROXIDASE-RELATED"/>
    <property type="match status" value="1"/>
</dbReference>
<dbReference type="InterPro" id="IPR051395">
    <property type="entry name" value="Cytochrome_c_Peroxidase/MauG"/>
</dbReference>
<evidence type="ECO:0000256" key="7">
    <source>
        <dbReference type="ARBA" id="ARBA00022764"/>
    </source>
</evidence>
<dbReference type="FunFam" id="1.10.760.10:FF:000004">
    <property type="entry name" value="Cytochrome c peroxidase"/>
    <property type="match status" value="1"/>
</dbReference>
<evidence type="ECO:0000256" key="10">
    <source>
        <dbReference type="ARBA" id="ARBA00023004"/>
    </source>
</evidence>
<dbReference type="SUPFAM" id="SSF46626">
    <property type="entry name" value="Cytochrome c"/>
    <property type="match status" value="2"/>
</dbReference>
<keyword evidence="7" id="KW-0574">Periplasm</keyword>
<dbReference type="AlphaFoldDB" id="E6QUU3"/>
<dbReference type="InterPro" id="IPR004852">
    <property type="entry name" value="Di-haem_cyt_c_peroxidsae"/>
</dbReference>
<dbReference type="PROSITE" id="PS51007">
    <property type="entry name" value="CYTC"/>
    <property type="match status" value="1"/>
</dbReference>
<keyword evidence="10" id="KW-0408">Iron</keyword>
<keyword evidence="4" id="KW-0349">Heme</keyword>
<evidence type="ECO:0000256" key="1">
    <source>
        <dbReference type="ARBA" id="ARBA00004418"/>
    </source>
</evidence>
<organism evidence="12">
    <name type="scientific">mine drainage metagenome</name>
    <dbReference type="NCBI Taxonomy" id="410659"/>
    <lineage>
        <taxon>unclassified sequences</taxon>
        <taxon>metagenomes</taxon>
        <taxon>ecological metagenomes</taxon>
    </lineage>
</organism>
<evidence type="ECO:0000313" key="12">
    <source>
        <dbReference type="EMBL" id="CBI11016.1"/>
    </source>
</evidence>
<keyword evidence="6" id="KW-0732">Signal</keyword>